<dbReference type="CDD" id="cd12293">
    <property type="entry name" value="dRRM_Rrp7p"/>
    <property type="match status" value="1"/>
</dbReference>
<reference evidence="6" key="4">
    <citation type="journal article" date="2015" name="G3 (Bethesda)">
        <title>Genome sequences of three phytopathogenic species of the Magnaporthaceae family of fungi.</title>
        <authorList>
            <person name="Okagaki L.H."/>
            <person name="Nunes C.C."/>
            <person name="Sailsbery J."/>
            <person name="Clay B."/>
            <person name="Brown D."/>
            <person name="John T."/>
            <person name="Oh Y."/>
            <person name="Young N."/>
            <person name="Fitzgerald M."/>
            <person name="Haas B.J."/>
            <person name="Zeng Q."/>
            <person name="Young S."/>
            <person name="Adiconis X."/>
            <person name="Fan L."/>
            <person name="Levin J.Z."/>
            <person name="Mitchell T.K."/>
            <person name="Okubara P.A."/>
            <person name="Farman M.L."/>
            <person name="Kohn L.M."/>
            <person name="Birren B."/>
            <person name="Ma L.-J."/>
            <person name="Dean R.A."/>
        </authorList>
    </citation>
    <scope>NUCLEOTIDE SEQUENCE</scope>
    <source>
        <strain evidence="6">ATCC 64411 / 73-15</strain>
    </source>
</reference>
<dbReference type="VEuPathDB" id="FungiDB:MAPG_05416"/>
<protein>
    <recommendedName>
        <fullName evidence="8">Meiotic recombination protein DMC1</fullName>
    </recommendedName>
</protein>
<evidence type="ECO:0000256" key="1">
    <source>
        <dbReference type="ARBA" id="ARBA00006110"/>
    </source>
</evidence>
<dbReference type="OrthoDB" id="5390at2759"/>
<keyword evidence="7" id="KW-1185">Reference proteome</keyword>
<feature type="compositionally biased region" description="Basic and acidic residues" evidence="2">
    <location>
        <begin position="276"/>
        <end position="290"/>
    </location>
</feature>
<evidence type="ECO:0000256" key="2">
    <source>
        <dbReference type="SAM" id="MobiDB-lite"/>
    </source>
</evidence>
<dbReference type="eggNOG" id="KOG4008">
    <property type="taxonomic scope" value="Eukaryota"/>
</dbReference>
<dbReference type="STRING" id="644358.A0A0C4DZC1"/>
<feature type="region of interest" description="Disordered" evidence="2">
    <location>
        <begin position="265"/>
        <end position="290"/>
    </location>
</feature>
<dbReference type="EMBL" id="GL876969">
    <property type="protein sequence ID" value="KLU86402.1"/>
    <property type="molecule type" value="Genomic_DNA"/>
</dbReference>
<dbReference type="GO" id="GO:0032545">
    <property type="term" value="C:CURI complex"/>
    <property type="evidence" value="ECO:0007669"/>
    <property type="project" value="TreeGrafter"/>
</dbReference>
<feature type="domain" description="Ribosomal RNA-processing protein 7 C-terminal" evidence="3">
    <location>
        <begin position="216"/>
        <end position="338"/>
    </location>
</feature>
<dbReference type="CDD" id="cd12950">
    <property type="entry name" value="RRP7_Rrp7p"/>
    <property type="match status" value="1"/>
</dbReference>
<dbReference type="PANTHER" id="PTHR13191">
    <property type="entry name" value="RIBOSOMAL RNA PROCESSING PROTEIN 7-RELATED"/>
    <property type="match status" value="1"/>
</dbReference>
<evidence type="ECO:0000313" key="6">
    <source>
        <dbReference type="EnsemblFungi" id="MAPG_05416T0"/>
    </source>
</evidence>
<proteinExistence type="inferred from homology"/>
<dbReference type="Pfam" id="PF17799">
    <property type="entry name" value="RRM_Rrp7"/>
    <property type="match status" value="1"/>
</dbReference>
<evidence type="ECO:0000313" key="7">
    <source>
        <dbReference type="Proteomes" id="UP000011715"/>
    </source>
</evidence>
<dbReference type="InterPro" id="IPR040446">
    <property type="entry name" value="RRP7"/>
</dbReference>
<dbReference type="PANTHER" id="PTHR13191:SF0">
    <property type="entry name" value="RIBOSOMAL RNA-PROCESSING PROTEIN 7 HOMOLOG A-RELATED"/>
    <property type="match status" value="1"/>
</dbReference>
<sequence length="339" mass="37925">MGPRTTAASPPRATAKSGVIPATLGDFSVLPVVFPASPAYPHAAVHHVYLRRHSPKIPSPDDDRSLFLANVPTDSTVAHFRALFAALVGAGKFEDIAFLDDQKRSKCASLLPSQAVRLARAAHNSNKRKRGEVEDDDEGAELQAARTLLETWPRRLRRSGSTAVVLLADDRSVSVVLKAVAKLHKTKKYPVWGVDRDAKDAPPPLGAPWLRGHNQLSYPDRDVVESAVNSFFTLFNRREREAAELSKRLRNEPDADGFITVTRGGSSRTAPVTMEEAERSRQRLAEREERRKAELSSGFYRFQQREKQKAEHDALVRRFEADKTKLQQLREKRKLKPEA</sequence>
<dbReference type="Gene3D" id="6.10.250.1770">
    <property type="match status" value="1"/>
</dbReference>
<feature type="domain" description="Rrp7 RRM-like N-terminal" evidence="4">
    <location>
        <begin position="27"/>
        <end position="196"/>
    </location>
</feature>
<accession>A0A0C4DZC1</accession>
<dbReference type="Pfam" id="PF12923">
    <property type="entry name" value="RRP7"/>
    <property type="match status" value="1"/>
</dbReference>
<evidence type="ECO:0008006" key="8">
    <source>
        <dbReference type="Google" id="ProtNLM"/>
    </source>
</evidence>
<dbReference type="EMBL" id="ADBL01001287">
    <property type="status" value="NOT_ANNOTATED_CDS"/>
    <property type="molecule type" value="Genomic_DNA"/>
</dbReference>
<evidence type="ECO:0000259" key="4">
    <source>
        <dbReference type="Pfam" id="PF17799"/>
    </source>
</evidence>
<dbReference type="AlphaFoldDB" id="A0A0C4DZC1"/>
<comment type="similarity">
    <text evidence="1">Belongs to the RRP7 family.</text>
</comment>
<dbReference type="InterPro" id="IPR024326">
    <property type="entry name" value="RRP7_C"/>
</dbReference>
<gene>
    <name evidence="5" type="ORF">MAPG_05416</name>
</gene>
<reference evidence="6" key="5">
    <citation type="submission" date="2015-06" db="UniProtKB">
        <authorList>
            <consortium name="EnsemblFungi"/>
        </authorList>
    </citation>
    <scope>IDENTIFICATION</scope>
    <source>
        <strain evidence="6">ATCC 64411</strain>
    </source>
</reference>
<dbReference type="GO" id="GO:0034456">
    <property type="term" value="C:UTP-C complex"/>
    <property type="evidence" value="ECO:0007669"/>
    <property type="project" value="TreeGrafter"/>
</dbReference>
<dbReference type="GO" id="GO:0000028">
    <property type="term" value="P:ribosomal small subunit assembly"/>
    <property type="evidence" value="ECO:0007669"/>
    <property type="project" value="TreeGrafter"/>
</dbReference>
<dbReference type="GO" id="GO:0006364">
    <property type="term" value="P:rRNA processing"/>
    <property type="evidence" value="ECO:0007669"/>
    <property type="project" value="TreeGrafter"/>
</dbReference>
<dbReference type="Proteomes" id="UP000011715">
    <property type="component" value="Unassembled WGS sequence"/>
</dbReference>
<reference evidence="5" key="2">
    <citation type="submission" date="2010-05" db="EMBL/GenBank/DDBJ databases">
        <title>The Genome Sequence of Magnaporthe poae strain ATCC 64411.</title>
        <authorList>
            <consortium name="The Broad Institute Genome Sequencing Platform"/>
            <consortium name="Broad Institute Genome Sequencing Center for Infectious Disease"/>
            <person name="Ma L.-J."/>
            <person name="Dead R."/>
            <person name="Young S."/>
            <person name="Zeng Q."/>
            <person name="Koehrsen M."/>
            <person name="Alvarado L."/>
            <person name="Berlin A."/>
            <person name="Chapman S.B."/>
            <person name="Chen Z."/>
            <person name="Freedman E."/>
            <person name="Gellesch M."/>
            <person name="Goldberg J."/>
            <person name="Griggs A."/>
            <person name="Gujja S."/>
            <person name="Heilman E.R."/>
            <person name="Heiman D."/>
            <person name="Hepburn T."/>
            <person name="Howarth C."/>
            <person name="Jen D."/>
            <person name="Larson L."/>
            <person name="Mehta T."/>
            <person name="Neiman D."/>
            <person name="Pearson M."/>
            <person name="Roberts A."/>
            <person name="Saif S."/>
            <person name="Shea T."/>
            <person name="Shenoy N."/>
            <person name="Sisk P."/>
            <person name="Stolte C."/>
            <person name="Sykes S."/>
            <person name="Walk T."/>
            <person name="White J."/>
            <person name="Yandava C."/>
            <person name="Haas B."/>
            <person name="Nusbaum C."/>
            <person name="Birren B."/>
        </authorList>
    </citation>
    <scope>NUCLEOTIDE SEQUENCE</scope>
    <source>
        <strain evidence="5">ATCC 64411</strain>
    </source>
</reference>
<dbReference type="InterPro" id="IPR040447">
    <property type="entry name" value="RRM_Rrp7"/>
</dbReference>
<reference evidence="7" key="1">
    <citation type="submission" date="2010-05" db="EMBL/GenBank/DDBJ databases">
        <title>The genome sequence of Magnaporthe poae strain ATCC 64411.</title>
        <authorList>
            <person name="Ma L.-J."/>
            <person name="Dead R."/>
            <person name="Young S."/>
            <person name="Zeng Q."/>
            <person name="Koehrsen M."/>
            <person name="Alvarado L."/>
            <person name="Berlin A."/>
            <person name="Chapman S.B."/>
            <person name="Chen Z."/>
            <person name="Freedman E."/>
            <person name="Gellesch M."/>
            <person name="Goldberg J."/>
            <person name="Griggs A."/>
            <person name="Gujja S."/>
            <person name="Heilman E.R."/>
            <person name="Heiman D."/>
            <person name="Hepburn T."/>
            <person name="Howarth C."/>
            <person name="Jen D."/>
            <person name="Larson L."/>
            <person name="Mehta T."/>
            <person name="Neiman D."/>
            <person name="Pearson M."/>
            <person name="Roberts A."/>
            <person name="Saif S."/>
            <person name="Shea T."/>
            <person name="Shenoy N."/>
            <person name="Sisk P."/>
            <person name="Stolte C."/>
            <person name="Sykes S."/>
            <person name="Walk T."/>
            <person name="White J."/>
            <person name="Yandava C."/>
            <person name="Haas B."/>
            <person name="Nusbaum C."/>
            <person name="Birren B."/>
        </authorList>
    </citation>
    <scope>NUCLEOTIDE SEQUENCE [LARGE SCALE GENOMIC DNA]</scope>
    <source>
        <strain evidence="7">ATCC 64411 / 73-15</strain>
    </source>
</reference>
<evidence type="ECO:0000313" key="5">
    <source>
        <dbReference type="EMBL" id="KLU86402.1"/>
    </source>
</evidence>
<dbReference type="EnsemblFungi" id="MAPG_05416T0">
    <property type="protein sequence ID" value="MAPG_05416T0"/>
    <property type="gene ID" value="MAPG_05416"/>
</dbReference>
<reference evidence="5" key="3">
    <citation type="submission" date="2011-03" db="EMBL/GenBank/DDBJ databases">
        <title>Annotation of Magnaporthe poae ATCC 64411.</title>
        <authorList>
            <person name="Ma L.-J."/>
            <person name="Dead R."/>
            <person name="Young S.K."/>
            <person name="Zeng Q."/>
            <person name="Gargeya S."/>
            <person name="Fitzgerald M."/>
            <person name="Haas B."/>
            <person name="Abouelleil A."/>
            <person name="Alvarado L."/>
            <person name="Arachchi H.M."/>
            <person name="Berlin A."/>
            <person name="Brown A."/>
            <person name="Chapman S.B."/>
            <person name="Chen Z."/>
            <person name="Dunbar C."/>
            <person name="Freedman E."/>
            <person name="Gearin G."/>
            <person name="Gellesch M."/>
            <person name="Goldberg J."/>
            <person name="Griggs A."/>
            <person name="Gujja S."/>
            <person name="Heiman D."/>
            <person name="Howarth C."/>
            <person name="Larson L."/>
            <person name="Lui A."/>
            <person name="MacDonald P.J.P."/>
            <person name="Mehta T."/>
            <person name="Montmayeur A."/>
            <person name="Murphy C."/>
            <person name="Neiman D."/>
            <person name="Pearson M."/>
            <person name="Priest M."/>
            <person name="Roberts A."/>
            <person name="Saif S."/>
            <person name="Shea T."/>
            <person name="Shenoy N."/>
            <person name="Sisk P."/>
            <person name="Stolte C."/>
            <person name="Sykes S."/>
            <person name="Yandava C."/>
            <person name="Wortman J."/>
            <person name="Nusbaum C."/>
            <person name="Birren B."/>
        </authorList>
    </citation>
    <scope>NUCLEOTIDE SEQUENCE</scope>
    <source>
        <strain evidence="5">ATCC 64411</strain>
    </source>
</reference>
<name>A0A0C4DZC1_MAGP6</name>
<organism evidence="6 7">
    <name type="scientific">Magnaporthiopsis poae (strain ATCC 64411 / 73-15)</name>
    <name type="common">Kentucky bluegrass fungus</name>
    <name type="synonym">Magnaporthe poae</name>
    <dbReference type="NCBI Taxonomy" id="644358"/>
    <lineage>
        <taxon>Eukaryota</taxon>
        <taxon>Fungi</taxon>
        <taxon>Dikarya</taxon>
        <taxon>Ascomycota</taxon>
        <taxon>Pezizomycotina</taxon>
        <taxon>Sordariomycetes</taxon>
        <taxon>Sordariomycetidae</taxon>
        <taxon>Magnaporthales</taxon>
        <taxon>Magnaporthaceae</taxon>
        <taxon>Magnaporthiopsis</taxon>
    </lineage>
</organism>
<evidence type="ECO:0000259" key="3">
    <source>
        <dbReference type="Pfam" id="PF12923"/>
    </source>
</evidence>
<dbReference type="OMA" id="GIHKWIA"/>